<proteinExistence type="predicted"/>
<dbReference type="EMBL" id="GBRH01201507">
    <property type="protein sequence ID" value="JAD96388.1"/>
    <property type="molecule type" value="Transcribed_RNA"/>
</dbReference>
<reference evidence="1" key="2">
    <citation type="journal article" date="2015" name="Data Brief">
        <title>Shoot transcriptome of the giant reed, Arundo donax.</title>
        <authorList>
            <person name="Barrero R.A."/>
            <person name="Guerrero F.D."/>
            <person name="Moolhuijzen P."/>
            <person name="Goolsby J.A."/>
            <person name="Tidwell J."/>
            <person name="Bellgard S.E."/>
            <person name="Bellgard M.I."/>
        </authorList>
    </citation>
    <scope>NUCLEOTIDE SEQUENCE</scope>
    <source>
        <tissue evidence="1">Shoot tissue taken approximately 20 cm above the soil surface</tissue>
    </source>
</reference>
<organism evidence="1">
    <name type="scientific">Arundo donax</name>
    <name type="common">Giant reed</name>
    <name type="synonym">Donax arundinaceus</name>
    <dbReference type="NCBI Taxonomy" id="35708"/>
    <lineage>
        <taxon>Eukaryota</taxon>
        <taxon>Viridiplantae</taxon>
        <taxon>Streptophyta</taxon>
        <taxon>Embryophyta</taxon>
        <taxon>Tracheophyta</taxon>
        <taxon>Spermatophyta</taxon>
        <taxon>Magnoliopsida</taxon>
        <taxon>Liliopsida</taxon>
        <taxon>Poales</taxon>
        <taxon>Poaceae</taxon>
        <taxon>PACMAD clade</taxon>
        <taxon>Arundinoideae</taxon>
        <taxon>Arundineae</taxon>
        <taxon>Arundo</taxon>
    </lineage>
</organism>
<sequence>MDYRCYAAKSAPSCISKFSGRSTTAADKQSRTSDQMNDAHNFYTALFML</sequence>
<evidence type="ECO:0000313" key="1">
    <source>
        <dbReference type="EMBL" id="JAD96388.1"/>
    </source>
</evidence>
<protein>
    <submittedName>
        <fullName evidence="1">Uncharacterized protein</fullName>
    </submittedName>
</protein>
<dbReference type="AlphaFoldDB" id="A0A0A9EBH8"/>
<accession>A0A0A9EBH8</accession>
<name>A0A0A9EBH8_ARUDO</name>
<reference evidence="1" key="1">
    <citation type="submission" date="2014-09" db="EMBL/GenBank/DDBJ databases">
        <authorList>
            <person name="Magalhaes I.L.F."/>
            <person name="Oliveira U."/>
            <person name="Santos F.R."/>
            <person name="Vidigal T.H.D.A."/>
            <person name="Brescovit A.D."/>
            <person name="Santos A.J."/>
        </authorList>
    </citation>
    <scope>NUCLEOTIDE SEQUENCE</scope>
    <source>
        <tissue evidence="1">Shoot tissue taken approximately 20 cm above the soil surface</tissue>
    </source>
</reference>